<evidence type="ECO:0000313" key="3">
    <source>
        <dbReference type="Proteomes" id="UP000541857"/>
    </source>
</evidence>
<reference evidence="2 3" key="1">
    <citation type="submission" date="2020-07" db="EMBL/GenBank/DDBJ databases">
        <title>Bacterium isolated from marine sediment.</title>
        <authorList>
            <person name="Shang D."/>
        </authorList>
    </citation>
    <scope>NUCLEOTIDE SEQUENCE [LARGE SCALE GENOMIC DNA]</scope>
    <source>
        <strain evidence="2 3">F6074</strain>
    </source>
</reference>
<sequence length="402" mass="47043">MDRQVKAISIILYVLWPFSAVVIGLRNFDSAFGRKLLIAAFAFLGYTAIDSGDLERYATVYYEATNDQLGYLFDMFLNLKAGKFFTDFTAMLFSVFDNHHIYFAFLFGFYGYFLVGAVNLLRIKVLKKSSFPVLIGFVTFAFFYSILTVFNYAFYTGGIYFLYFLLQIILNENTKKYFLLIFVTPLFHIGLTPLLLVPMFFVLFRQRTNLYILLLITFTILSQTFLLTNVQTKLQDSDTVFEEKFRAYGSEKGMERMDNRYAEGYQTGNSNYRLFKDIREITNKLIIPLLLFVLYMNRKKYHDDKTLLDLLNLSIACMAITNLMLNISQGERFYFFSGFMVLATYIYFLQKINYSALKFKPLMYLLIPCLLLNNLVSLILVKNLISVNFWFSNFTFELFSIL</sequence>
<comment type="caution">
    <text evidence="2">The sequence shown here is derived from an EMBL/GenBank/DDBJ whole genome shotgun (WGS) entry which is preliminary data.</text>
</comment>
<keyword evidence="1" id="KW-0812">Transmembrane</keyword>
<accession>A0A7W2M636</accession>
<evidence type="ECO:0000256" key="1">
    <source>
        <dbReference type="SAM" id="Phobius"/>
    </source>
</evidence>
<proteinExistence type="predicted"/>
<organism evidence="2 3">
    <name type="scientific">Gelidibacter maritimus</name>
    <dbReference type="NCBI Taxonomy" id="2761487"/>
    <lineage>
        <taxon>Bacteria</taxon>
        <taxon>Pseudomonadati</taxon>
        <taxon>Bacteroidota</taxon>
        <taxon>Flavobacteriia</taxon>
        <taxon>Flavobacteriales</taxon>
        <taxon>Flavobacteriaceae</taxon>
        <taxon>Gelidibacter</taxon>
    </lineage>
</organism>
<gene>
    <name evidence="2" type="ORF">H3Z82_11720</name>
</gene>
<dbReference type="Proteomes" id="UP000541857">
    <property type="component" value="Unassembled WGS sequence"/>
</dbReference>
<feature type="transmembrane region" description="Helical" evidence="1">
    <location>
        <begin position="362"/>
        <end position="381"/>
    </location>
</feature>
<dbReference type="EMBL" id="JACGLT010000008">
    <property type="protein sequence ID" value="MBA6153398.1"/>
    <property type="molecule type" value="Genomic_DNA"/>
</dbReference>
<keyword evidence="1" id="KW-1133">Transmembrane helix</keyword>
<feature type="transmembrane region" description="Helical" evidence="1">
    <location>
        <begin position="210"/>
        <end position="228"/>
    </location>
</feature>
<evidence type="ECO:0000313" key="2">
    <source>
        <dbReference type="EMBL" id="MBA6153398.1"/>
    </source>
</evidence>
<dbReference type="AlphaFoldDB" id="A0A7W2M636"/>
<feature type="transmembrane region" description="Helical" evidence="1">
    <location>
        <begin position="310"/>
        <end position="327"/>
    </location>
</feature>
<keyword evidence="1" id="KW-0472">Membrane</keyword>
<name>A0A7W2M636_9FLAO</name>
<feature type="transmembrane region" description="Helical" evidence="1">
    <location>
        <begin position="333"/>
        <end position="350"/>
    </location>
</feature>
<feature type="transmembrane region" description="Helical" evidence="1">
    <location>
        <begin position="101"/>
        <end position="121"/>
    </location>
</feature>
<feature type="transmembrane region" description="Helical" evidence="1">
    <location>
        <begin position="133"/>
        <end position="166"/>
    </location>
</feature>
<dbReference type="RefSeq" id="WP_182205691.1">
    <property type="nucleotide sequence ID" value="NZ_JACGLT010000008.1"/>
</dbReference>
<keyword evidence="3" id="KW-1185">Reference proteome</keyword>
<feature type="transmembrane region" description="Helical" evidence="1">
    <location>
        <begin position="178"/>
        <end position="203"/>
    </location>
</feature>
<feature type="transmembrane region" description="Helical" evidence="1">
    <location>
        <begin position="6"/>
        <end position="25"/>
    </location>
</feature>
<protein>
    <submittedName>
        <fullName evidence="2">EpsG family protein</fullName>
    </submittedName>
</protein>